<dbReference type="InterPro" id="IPR036291">
    <property type="entry name" value="NAD(P)-bd_dom_sf"/>
</dbReference>
<name>A0A5C5BB87_9MICO</name>
<dbReference type="Pfam" id="PF01408">
    <property type="entry name" value="GFO_IDH_MocA"/>
    <property type="match status" value="1"/>
</dbReference>
<reference evidence="6 7" key="1">
    <citation type="submission" date="2019-06" db="EMBL/GenBank/DDBJ databases">
        <title>Draft genome sequence of Miniimonas arenae KCTC 19750T isolated from sea sand.</title>
        <authorList>
            <person name="Park S.-J."/>
        </authorList>
    </citation>
    <scope>NUCLEOTIDE SEQUENCE [LARGE SCALE GENOMIC DNA]</scope>
    <source>
        <strain evidence="6 7">KCTC 19750</strain>
    </source>
</reference>
<dbReference type="Gene3D" id="3.40.50.720">
    <property type="entry name" value="NAD(P)-binding Rossmann-like Domain"/>
    <property type="match status" value="1"/>
</dbReference>
<evidence type="ECO:0000259" key="4">
    <source>
        <dbReference type="Pfam" id="PF01408"/>
    </source>
</evidence>
<proteinExistence type="inferred from homology"/>
<gene>
    <name evidence="6" type="primary">iolG</name>
    <name evidence="6" type="ORF">FH969_09705</name>
</gene>
<dbReference type="Pfam" id="PF22725">
    <property type="entry name" value="GFO_IDH_MocA_C3"/>
    <property type="match status" value="1"/>
</dbReference>
<feature type="domain" description="GFO/IDH/MocA-like oxidoreductase" evidence="5">
    <location>
        <begin position="131"/>
        <end position="250"/>
    </location>
</feature>
<evidence type="ECO:0000259" key="5">
    <source>
        <dbReference type="Pfam" id="PF22725"/>
    </source>
</evidence>
<sequence>MLSFAIIGAGRIGAVHARSVAAHPAARLALVADPDGEAAARIAGSVGSSGVRSTTDVADVFAATDVDAVIVGSPTRFHVPQIVAAVEAGKAVLTEKPVDLDLARVDECLAAVGDRADRVMVGFNRRFDPGFAEIARRVADGEIGALEQLTIISRDPAAAPAPYLVGSGGIFRDMTIHDFDMARFLLGEITEVSAVGQHLDPDIAAIGDFDAAVVTLRGANGGVATIINSRHCAAGYDQRLEAFGPLGSLEAANHTATAVRFNGRGVSGSSGPYLDFFLQRYEHAYSAELDHFITAIESGVAPSPSLRDGREALVLADAATVSATTGERVRLGAPVSA</sequence>
<keyword evidence="3" id="KW-0520">NAD</keyword>
<comment type="similarity">
    <text evidence="1">Belongs to the Gfo/Idh/MocA family.</text>
</comment>
<dbReference type="EC" id="1.1.1.18" evidence="6"/>
<dbReference type="EMBL" id="VENP01000034">
    <property type="protein sequence ID" value="TNU73739.1"/>
    <property type="molecule type" value="Genomic_DNA"/>
</dbReference>
<dbReference type="Proteomes" id="UP000313849">
    <property type="component" value="Unassembled WGS sequence"/>
</dbReference>
<dbReference type="PANTHER" id="PTHR42840:SF3">
    <property type="entry name" value="BINDING ROSSMANN FOLD OXIDOREDUCTASE, PUTATIVE (AFU_ORTHOLOGUE AFUA_2G10240)-RELATED"/>
    <property type="match status" value="1"/>
</dbReference>
<keyword evidence="2 6" id="KW-0560">Oxidoreductase</keyword>
<dbReference type="GO" id="GO:0000166">
    <property type="term" value="F:nucleotide binding"/>
    <property type="evidence" value="ECO:0007669"/>
    <property type="project" value="InterPro"/>
</dbReference>
<evidence type="ECO:0000256" key="2">
    <source>
        <dbReference type="ARBA" id="ARBA00023002"/>
    </source>
</evidence>
<dbReference type="GO" id="GO:0050112">
    <property type="term" value="F:inositol 2-dehydrogenase (NAD+) activity"/>
    <property type="evidence" value="ECO:0007669"/>
    <property type="project" value="UniProtKB-EC"/>
</dbReference>
<dbReference type="InterPro" id="IPR055170">
    <property type="entry name" value="GFO_IDH_MocA-like_dom"/>
</dbReference>
<evidence type="ECO:0000313" key="7">
    <source>
        <dbReference type="Proteomes" id="UP000313849"/>
    </source>
</evidence>
<dbReference type="AlphaFoldDB" id="A0A5C5BB87"/>
<evidence type="ECO:0000256" key="3">
    <source>
        <dbReference type="ARBA" id="ARBA00023027"/>
    </source>
</evidence>
<comment type="caution">
    <text evidence="6">The sequence shown here is derived from an EMBL/GenBank/DDBJ whole genome shotgun (WGS) entry which is preliminary data.</text>
</comment>
<dbReference type="InterPro" id="IPR000683">
    <property type="entry name" value="Gfo/Idh/MocA-like_OxRdtase_N"/>
</dbReference>
<dbReference type="RefSeq" id="WP_139987100.1">
    <property type="nucleotide sequence ID" value="NZ_VENP01000034.1"/>
</dbReference>
<dbReference type="PANTHER" id="PTHR42840">
    <property type="entry name" value="NAD(P)-BINDING ROSSMANN-FOLD SUPERFAMILY PROTEIN-RELATED"/>
    <property type="match status" value="1"/>
</dbReference>
<feature type="domain" description="Gfo/Idh/MocA-like oxidoreductase N-terminal" evidence="4">
    <location>
        <begin position="3"/>
        <end position="123"/>
    </location>
</feature>
<dbReference type="SUPFAM" id="SSF51735">
    <property type="entry name" value="NAD(P)-binding Rossmann-fold domains"/>
    <property type="match status" value="1"/>
</dbReference>
<protein>
    <submittedName>
        <fullName evidence="6">Inositol 2-dehydrogenase</fullName>
        <ecNumber evidence="6">1.1.1.18</ecNumber>
    </submittedName>
</protein>
<accession>A0A5C5BB87</accession>
<evidence type="ECO:0000313" key="6">
    <source>
        <dbReference type="EMBL" id="TNU73739.1"/>
    </source>
</evidence>
<keyword evidence="7" id="KW-1185">Reference proteome</keyword>
<dbReference type="InterPro" id="IPR030827">
    <property type="entry name" value="Myo_inos_IolG"/>
</dbReference>
<evidence type="ECO:0000256" key="1">
    <source>
        <dbReference type="ARBA" id="ARBA00010928"/>
    </source>
</evidence>
<organism evidence="6 7">
    <name type="scientific">Miniimonas arenae</name>
    <dbReference type="NCBI Taxonomy" id="676201"/>
    <lineage>
        <taxon>Bacteria</taxon>
        <taxon>Bacillati</taxon>
        <taxon>Actinomycetota</taxon>
        <taxon>Actinomycetes</taxon>
        <taxon>Micrococcales</taxon>
        <taxon>Beutenbergiaceae</taxon>
        <taxon>Miniimonas</taxon>
    </lineage>
</organism>
<dbReference type="SUPFAM" id="SSF55347">
    <property type="entry name" value="Glyceraldehyde-3-phosphate dehydrogenase-like, C-terminal domain"/>
    <property type="match status" value="1"/>
</dbReference>
<dbReference type="Gene3D" id="3.30.360.10">
    <property type="entry name" value="Dihydrodipicolinate Reductase, domain 2"/>
    <property type="match status" value="1"/>
</dbReference>
<dbReference type="NCBIfam" id="TIGR04380">
    <property type="entry name" value="myo_inos_iolG"/>
    <property type="match status" value="1"/>
</dbReference>
<dbReference type="OrthoDB" id="256869at2"/>